<sequence>MESSITTFSTLPYDIIHEVYDYLTDEEVLKLRFASKQTCSTIPRSRLDKIFSKRTLFFTNVDAIGFLHLLTTSSDEDLARIKHLVFDLADPHVSLISAERFHNERWKYDDYMKSKMMVFPRIYRERNIQEMPSGLWKHKDTKRVGKPDIVPVEKHPESCYKELYKILQQNIESANRTAAYSDYHSKAWAPLPLHRSAYFDALTSVFKHLPNLSVIEFRIDEPGNPDYKLPQSWIRHNMSLKFFCDKYPEFKDLPSGDWFAAHCSPVPLIIAYPAVLFCATQAKCRISEIRANRFPPLVRSNFGVDIRDFDPFDCGTLTPPGPYSDIDFKHPDSYISDYRYTFANLKRLEIYLLRRIPPKNPISPLFELTLQNVEELVVIESPSLLWEGNISQLPLNIHLPKLRRLETKFVPLSLDNLKSIMQPNQPSLKELICTFSLQEKLDYDEIFSFLENLRKTFDLTTCNIDFFIHNDWEYYKYLFVEIQGDNWRDDEGCIFKVAIFTTYEIELADEERKKTVEWEETDDWESFGRLLERYRLLDEDY</sequence>
<organism evidence="2 3">
    <name type="scientific">Arthrobotrys conoides</name>
    <dbReference type="NCBI Taxonomy" id="74498"/>
    <lineage>
        <taxon>Eukaryota</taxon>
        <taxon>Fungi</taxon>
        <taxon>Dikarya</taxon>
        <taxon>Ascomycota</taxon>
        <taxon>Pezizomycotina</taxon>
        <taxon>Orbiliomycetes</taxon>
        <taxon>Orbiliales</taxon>
        <taxon>Orbiliaceae</taxon>
        <taxon>Arthrobotrys</taxon>
    </lineage>
</organism>
<evidence type="ECO:0000259" key="1">
    <source>
        <dbReference type="PROSITE" id="PS50181"/>
    </source>
</evidence>
<dbReference type="AlphaFoldDB" id="A0AAN8N771"/>
<gene>
    <name evidence="2" type="ORF">TWF506_011393</name>
</gene>
<dbReference type="PROSITE" id="PS50181">
    <property type="entry name" value="FBOX"/>
    <property type="match status" value="1"/>
</dbReference>
<name>A0AAN8N771_9PEZI</name>
<evidence type="ECO:0000313" key="2">
    <source>
        <dbReference type="EMBL" id="KAK6506486.1"/>
    </source>
</evidence>
<dbReference type="InterPro" id="IPR001810">
    <property type="entry name" value="F-box_dom"/>
</dbReference>
<dbReference type="Pfam" id="PF00646">
    <property type="entry name" value="F-box"/>
    <property type="match status" value="1"/>
</dbReference>
<dbReference type="Proteomes" id="UP001307849">
    <property type="component" value="Unassembled WGS sequence"/>
</dbReference>
<protein>
    <recommendedName>
        <fullName evidence="1">F-box domain-containing protein</fullName>
    </recommendedName>
</protein>
<accession>A0AAN8N771</accession>
<evidence type="ECO:0000313" key="3">
    <source>
        <dbReference type="Proteomes" id="UP001307849"/>
    </source>
</evidence>
<proteinExistence type="predicted"/>
<dbReference type="EMBL" id="JAVHJM010000009">
    <property type="protein sequence ID" value="KAK6506486.1"/>
    <property type="molecule type" value="Genomic_DNA"/>
</dbReference>
<keyword evidence="3" id="KW-1185">Reference proteome</keyword>
<reference evidence="2 3" key="1">
    <citation type="submission" date="2019-10" db="EMBL/GenBank/DDBJ databases">
        <authorList>
            <person name="Palmer J.M."/>
        </authorList>
    </citation>
    <scope>NUCLEOTIDE SEQUENCE [LARGE SCALE GENOMIC DNA]</scope>
    <source>
        <strain evidence="2 3">TWF506</strain>
    </source>
</reference>
<feature type="domain" description="F-box" evidence="1">
    <location>
        <begin position="5"/>
        <end position="54"/>
    </location>
</feature>
<comment type="caution">
    <text evidence="2">The sequence shown here is derived from an EMBL/GenBank/DDBJ whole genome shotgun (WGS) entry which is preliminary data.</text>
</comment>